<keyword evidence="2" id="KW-1185">Reference proteome</keyword>
<proteinExistence type="predicted"/>
<organism evidence="1 2">
    <name type="scientific">Pseudomonas boreofloridensis</name>
    <dbReference type="NCBI Taxonomy" id="3064348"/>
    <lineage>
        <taxon>Bacteria</taxon>
        <taxon>Pseudomonadati</taxon>
        <taxon>Pseudomonadota</taxon>
        <taxon>Gammaproteobacteria</taxon>
        <taxon>Pseudomonadales</taxon>
        <taxon>Pseudomonadaceae</taxon>
        <taxon>Pseudomonas</taxon>
    </lineage>
</organism>
<gene>
    <name evidence="1" type="ORF">ACE1YR_00495</name>
</gene>
<evidence type="ECO:0008006" key="3">
    <source>
        <dbReference type="Google" id="ProtNLM"/>
    </source>
</evidence>
<reference evidence="1 2" key="1">
    <citation type="submission" date="2024-09" db="EMBL/GenBank/DDBJ databases">
        <authorList>
            <person name="Fullem K."/>
        </authorList>
    </citation>
    <scope>NUCLEOTIDE SEQUENCE [LARGE SCALE GENOMIC DNA]</scope>
    <source>
        <strain evidence="2">K1(2024)</strain>
    </source>
</reference>
<protein>
    <recommendedName>
        <fullName evidence="3">Tyr recombinase domain-containing protein</fullName>
    </recommendedName>
</protein>
<comment type="caution">
    <text evidence="1">The sequence shown here is derived from an EMBL/GenBank/DDBJ whole genome shotgun (WGS) entry which is preliminary data.</text>
</comment>
<dbReference type="RefSeq" id="WP_304482757.1">
    <property type="nucleotide sequence ID" value="NZ_JAUQOQ010000001.1"/>
</dbReference>
<evidence type="ECO:0000313" key="1">
    <source>
        <dbReference type="EMBL" id="MFB3798917.1"/>
    </source>
</evidence>
<accession>A0ABV4Z337</accession>
<dbReference type="Proteomes" id="UP001577047">
    <property type="component" value="Unassembled WGS sequence"/>
</dbReference>
<evidence type="ECO:0000313" key="2">
    <source>
        <dbReference type="Proteomes" id="UP001577047"/>
    </source>
</evidence>
<dbReference type="EMBL" id="JBHFXX010000001">
    <property type="protein sequence ID" value="MFB3798917.1"/>
    <property type="molecule type" value="Genomic_DNA"/>
</dbReference>
<sequence>MLGELSRRPASTAISMFGEFSRFMDWIDAQEQAYEFNNKASMRSAYFAYTANLLMRVRKSGINDTPIKLSTASSYQRAARFIIASTTELSEKEIKGFATYITQNRDNSKHISLEVPDSDTQARTFATLVCYVEEAYRVLVEGAPLPLKIVSPENPTHYLWSVHFASKNPDHFSIAKLLESSPHFPSWPDVARHFGLDWRAATTVIERSRFDQTRCRIADRNSNLRSLTRIRLGIHAITAGFLAFIAATGCNASVAKQLRLTSLEIVPTTQGKRMSGVKYRAKGKTVLPEFGARFSSVFDKHLKIRDWLIANEKTDLAFPIPVSTHRSRDSISVVSTSTLRAFKDHLGKILPHTVWINPTQWRKNISYQYIKLSGGDMLLTAEKLGNTEETIRQSYSRPALEDYVKEMTNFFEAMHQSAIDRTRSASKIPVTILDETTHDSKTNIGACTKKTLAQPEHANGFTHHAPTPNCQSPETCIFCAHYGVHADEQDIRSLLSLRYIIEITNDNELADYVISSSAPTKHRIDEILSEIADTGRPNAEKITEINSEIAIGKLDPFWAIHFDTLVVLGVIS</sequence>
<name>A0ABV4Z337_9PSED</name>